<dbReference type="AlphaFoldDB" id="D5SPL6"/>
<feature type="transmembrane region" description="Helical" evidence="2">
    <location>
        <begin position="96"/>
        <end position="114"/>
    </location>
</feature>
<evidence type="ECO:0008006" key="5">
    <source>
        <dbReference type="Google" id="ProtNLM"/>
    </source>
</evidence>
<keyword evidence="4" id="KW-1185">Reference proteome</keyword>
<evidence type="ECO:0000313" key="3">
    <source>
        <dbReference type="EMBL" id="ADG66246.1"/>
    </source>
</evidence>
<dbReference type="Gene3D" id="2.50.20.10">
    <property type="entry name" value="Lipoprotein localisation LolA/LolB/LppX"/>
    <property type="match status" value="1"/>
</dbReference>
<protein>
    <recommendedName>
        <fullName evidence="5">DUF1571 domain-containing protein</fullName>
    </recommendedName>
</protein>
<evidence type="ECO:0000256" key="1">
    <source>
        <dbReference type="SAM" id="MobiDB-lite"/>
    </source>
</evidence>
<evidence type="ECO:0000313" key="4">
    <source>
        <dbReference type="Proteomes" id="UP000002220"/>
    </source>
</evidence>
<reference evidence="3 4" key="1">
    <citation type="journal article" date="2010" name="Stand. Genomic Sci.">
        <title>Complete genome sequence of Planctomyces limnophilus type strain (Mu 290).</title>
        <authorList>
            <person name="Labutti K."/>
            <person name="Sikorski J."/>
            <person name="Schneider S."/>
            <person name="Nolan M."/>
            <person name="Lucas S."/>
            <person name="Glavina Del Rio T."/>
            <person name="Tice H."/>
            <person name="Cheng J.F."/>
            <person name="Goodwin L."/>
            <person name="Pitluck S."/>
            <person name="Liolios K."/>
            <person name="Ivanova N."/>
            <person name="Mavromatis K."/>
            <person name="Mikhailova N."/>
            <person name="Pati A."/>
            <person name="Chen A."/>
            <person name="Palaniappan K."/>
            <person name="Land M."/>
            <person name="Hauser L."/>
            <person name="Chang Y.J."/>
            <person name="Jeffries C.D."/>
            <person name="Tindall B.J."/>
            <person name="Rohde M."/>
            <person name="Goker M."/>
            <person name="Woyke T."/>
            <person name="Bristow J."/>
            <person name="Eisen J.A."/>
            <person name="Markowitz V."/>
            <person name="Hugenholtz P."/>
            <person name="Kyrpides N.C."/>
            <person name="Klenk H.P."/>
            <person name="Lapidus A."/>
        </authorList>
    </citation>
    <scope>NUCLEOTIDE SEQUENCE [LARGE SCALE GENOMIC DNA]</scope>
    <source>
        <strain evidence="4">ATCC 43296 / DSM 3776 / IFAM 1008 / 290</strain>
    </source>
</reference>
<keyword evidence="2" id="KW-0472">Membrane</keyword>
<feature type="compositionally biased region" description="Low complexity" evidence="1">
    <location>
        <begin position="180"/>
        <end position="193"/>
    </location>
</feature>
<organism evidence="3 4">
    <name type="scientific">Planctopirus limnophila (strain ATCC 43296 / DSM 3776 / IFAM 1008 / Mu 290)</name>
    <name type="common">Planctomyces limnophilus</name>
    <dbReference type="NCBI Taxonomy" id="521674"/>
    <lineage>
        <taxon>Bacteria</taxon>
        <taxon>Pseudomonadati</taxon>
        <taxon>Planctomycetota</taxon>
        <taxon>Planctomycetia</taxon>
        <taxon>Planctomycetales</taxon>
        <taxon>Planctomycetaceae</taxon>
        <taxon>Planctopirus</taxon>
    </lineage>
</organism>
<dbReference type="HOGENOM" id="CLU_579838_0_0_0"/>
<dbReference type="STRING" id="521674.Plim_0396"/>
<proteinExistence type="predicted"/>
<keyword evidence="2" id="KW-1133">Transmembrane helix</keyword>
<gene>
    <name evidence="3" type="ordered locus">Plim_0396</name>
</gene>
<dbReference type="EMBL" id="CP001744">
    <property type="protein sequence ID" value="ADG66246.1"/>
    <property type="molecule type" value="Genomic_DNA"/>
</dbReference>
<sequence>MSEHMTRTCFYLRMNFPFTSWPQLHTIPRPASLKGCLLFGNASEGHAQKHLTHLFSELQGMQLWKIRQFGNEMHNQQTRPTPTNTQKQTRASMHRYAALFVAGLVVMGGIWTVTPQLRKIAFAAQVDSQENVTSKKDAIEQAAFTKAAEPQILPGSVPGAGQTPALLSGATGSVQPLQPAKSADQSASSSKGALETTTPSELAPNALAPSEASVRVLALVQEAQVSLARRKSIQANVKTLVQFGEQTIISTGRYEAEGLKLRLTTQLKLKSGITGETLEVCDGETLWNRTVIDDIKRYTRRDVRQILNAGAAGGTAETLMLSELGLGGLPGIMASIQRCMNFTALKPEETEQGKVFHVQGEWKPEFPAKWFPSKPLSTLPFFPEVVRITYSAETLFPLRLLYLKRTAGPEKSLRPIFSMEFSQVVLDEPLDDQTFEFIPTDGVIPEDVTKQYLERIFAAKPKPALASDDSR</sequence>
<name>D5SPL6_PLAL2</name>
<keyword evidence="2" id="KW-0812">Transmembrane</keyword>
<evidence type="ECO:0000256" key="2">
    <source>
        <dbReference type="SAM" id="Phobius"/>
    </source>
</evidence>
<dbReference type="eggNOG" id="ENOG50338TP">
    <property type="taxonomic scope" value="Bacteria"/>
</dbReference>
<dbReference type="Proteomes" id="UP000002220">
    <property type="component" value="Chromosome"/>
</dbReference>
<feature type="region of interest" description="Disordered" evidence="1">
    <location>
        <begin position="150"/>
        <end position="205"/>
    </location>
</feature>
<dbReference type="KEGG" id="plm:Plim_0396"/>
<accession>D5SPL6</accession>